<accession>A0ABQ9VGD9</accession>
<organism evidence="1 2">
    <name type="scientific">Saguinus oedipus</name>
    <name type="common">Cotton-top tamarin</name>
    <name type="synonym">Oedipomidas oedipus</name>
    <dbReference type="NCBI Taxonomy" id="9490"/>
    <lineage>
        <taxon>Eukaryota</taxon>
        <taxon>Metazoa</taxon>
        <taxon>Chordata</taxon>
        <taxon>Craniata</taxon>
        <taxon>Vertebrata</taxon>
        <taxon>Euteleostomi</taxon>
        <taxon>Mammalia</taxon>
        <taxon>Eutheria</taxon>
        <taxon>Euarchontoglires</taxon>
        <taxon>Primates</taxon>
        <taxon>Haplorrhini</taxon>
        <taxon>Platyrrhini</taxon>
        <taxon>Cebidae</taxon>
        <taxon>Callitrichinae</taxon>
        <taxon>Saguinus</taxon>
    </lineage>
</organism>
<reference evidence="1 2" key="1">
    <citation type="submission" date="2023-05" db="EMBL/GenBank/DDBJ databases">
        <title>B98-5 Cell Line De Novo Hybrid Assembly: An Optical Mapping Approach.</title>
        <authorList>
            <person name="Kananen K."/>
            <person name="Auerbach J.A."/>
            <person name="Kautto E."/>
            <person name="Blachly J.S."/>
        </authorList>
    </citation>
    <scope>NUCLEOTIDE SEQUENCE [LARGE SCALE GENOMIC DNA]</scope>
    <source>
        <strain evidence="1">B95-8</strain>
        <tissue evidence="1">Cell line</tissue>
    </source>
</reference>
<protein>
    <submittedName>
        <fullName evidence="1">Uncharacterized protein</fullName>
    </submittedName>
</protein>
<proteinExistence type="predicted"/>
<name>A0ABQ9VGD9_SAGOE</name>
<comment type="caution">
    <text evidence="1">The sequence shown here is derived from an EMBL/GenBank/DDBJ whole genome shotgun (WGS) entry which is preliminary data.</text>
</comment>
<keyword evidence="2" id="KW-1185">Reference proteome</keyword>
<evidence type="ECO:0000313" key="2">
    <source>
        <dbReference type="Proteomes" id="UP001266305"/>
    </source>
</evidence>
<dbReference type="EMBL" id="JASSZA010000006">
    <property type="protein sequence ID" value="KAK2108150.1"/>
    <property type="molecule type" value="Genomic_DNA"/>
</dbReference>
<gene>
    <name evidence="1" type="ORF">P7K49_013315</name>
</gene>
<sequence length="329" mass="33251">MQGTRGGSINAESGAMGAREAAPSMWNLEPCRAPESAPSVRNWAAQGSSIGAEQTLLGSSPLTGAEWTLLGGSPLTGAEWTLLGGSPLTGAEWTLLGGSIGAEWTLLGGSIGAEWTLLGGSIGAEWTLLGGSPLIGAEWTLFDGSPLTGAEWTLLGGSIGAERTLLGGSPLISAEWTLLGGSPLTGAEWTLLGGSPLTARHRKPPGGSSRNAQCLDALLSRPGPASFPGLHGLHNLALQPLLCLLSFAIVALPVSSIGSGRNRAWSLSSPHLLKSLPAGFSGHRLVLEVAVTESKTSQGCAFVPELWGSWDSAGVGFSASVSSSSVAGG</sequence>
<dbReference type="Proteomes" id="UP001266305">
    <property type="component" value="Unassembled WGS sequence"/>
</dbReference>
<evidence type="ECO:0000313" key="1">
    <source>
        <dbReference type="EMBL" id="KAK2108150.1"/>
    </source>
</evidence>